<evidence type="ECO:0000313" key="2">
    <source>
        <dbReference type="EMBL" id="KAK8036284.1"/>
    </source>
</evidence>
<name>A0ABR1SPM1_9PEZI</name>
<dbReference type="Proteomes" id="UP001444661">
    <property type="component" value="Unassembled WGS sequence"/>
</dbReference>
<evidence type="ECO:0000313" key="3">
    <source>
        <dbReference type="Proteomes" id="UP001444661"/>
    </source>
</evidence>
<feature type="compositionally biased region" description="Acidic residues" evidence="1">
    <location>
        <begin position="50"/>
        <end position="59"/>
    </location>
</feature>
<feature type="compositionally biased region" description="Basic and acidic residues" evidence="1">
    <location>
        <begin position="60"/>
        <end position="75"/>
    </location>
</feature>
<dbReference type="EMBL" id="JAQQWK010000008">
    <property type="protein sequence ID" value="KAK8036284.1"/>
    <property type="molecule type" value="Genomic_DNA"/>
</dbReference>
<sequence>MVANGGRTLEDETPVSFLSAGEIELSDAFSDRLRWCEGGLADGPPAESASDVEDTLDATDSERPGGRAECSRSVEEPLPPDRMTTDGTVTTSLLPAPLSWTRPPTRAGLGV</sequence>
<reference evidence="2 3" key="1">
    <citation type="submission" date="2023-01" db="EMBL/GenBank/DDBJ databases">
        <title>Analysis of 21 Apiospora genomes using comparative genomics revels a genus with tremendous synthesis potential of carbohydrate active enzymes and secondary metabolites.</title>
        <authorList>
            <person name="Sorensen T."/>
        </authorList>
    </citation>
    <scope>NUCLEOTIDE SEQUENCE [LARGE SCALE GENOMIC DNA]</scope>
    <source>
        <strain evidence="2 3">CBS 33761</strain>
    </source>
</reference>
<proteinExistence type="predicted"/>
<organism evidence="2 3">
    <name type="scientific">Apiospora rasikravindrae</name>
    <dbReference type="NCBI Taxonomy" id="990691"/>
    <lineage>
        <taxon>Eukaryota</taxon>
        <taxon>Fungi</taxon>
        <taxon>Dikarya</taxon>
        <taxon>Ascomycota</taxon>
        <taxon>Pezizomycotina</taxon>
        <taxon>Sordariomycetes</taxon>
        <taxon>Xylariomycetidae</taxon>
        <taxon>Amphisphaeriales</taxon>
        <taxon>Apiosporaceae</taxon>
        <taxon>Apiospora</taxon>
    </lineage>
</organism>
<protein>
    <submittedName>
        <fullName evidence="2">Uncharacterized protein</fullName>
    </submittedName>
</protein>
<feature type="region of interest" description="Disordered" evidence="1">
    <location>
        <begin position="36"/>
        <end position="111"/>
    </location>
</feature>
<comment type="caution">
    <text evidence="2">The sequence shown here is derived from an EMBL/GenBank/DDBJ whole genome shotgun (WGS) entry which is preliminary data.</text>
</comment>
<accession>A0ABR1SPM1</accession>
<evidence type="ECO:0000256" key="1">
    <source>
        <dbReference type="SAM" id="MobiDB-lite"/>
    </source>
</evidence>
<gene>
    <name evidence="2" type="ORF">PG993_008898</name>
</gene>
<keyword evidence="3" id="KW-1185">Reference proteome</keyword>